<protein>
    <submittedName>
        <fullName evidence="3">Ketosteroid isomerase-like protein</fullName>
    </submittedName>
</protein>
<keyword evidence="4" id="KW-1185">Reference proteome</keyword>
<feature type="domain" description="SnoaL-like" evidence="2">
    <location>
        <begin position="35"/>
        <end position="118"/>
    </location>
</feature>
<dbReference type="GO" id="GO:0016853">
    <property type="term" value="F:isomerase activity"/>
    <property type="evidence" value="ECO:0007669"/>
    <property type="project" value="UniProtKB-KW"/>
</dbReference>
<evidence type="ECO:0000256" key="1">
    <source>
        <dbReference type="SAM" id="MobiDB-lite"/>
    </source>
</evidence>
<gene>
    <name evidence="3" type="ORF">IW256_003706</name>
</gene>
<dbReference type="AlphaFoldDB" id="A0A931DJ94"/>
<dbReference type="InterPro" id="IPR037401">
    <property type="entry name" value="SnoaL-like"/>
</dbReference>
<reference evidence="3" key="1">
    <citation type="submission" date="2020-11" db="EMBL/GenBank/DDBJ databases">
        <title>Sequencing the genomes of 1000 actinobacteria strains.</title>
        <authorList>
            <person name="Klenk H.-P."/>
        </authorList>
    </citation>
    <scope>NUCLEOTIDE SEQUENCE</scope>
    <source>
        <strain evidence="3">DSM 43175</strain>
    </source>
</reference>
<dbReference type="Proteomes" id="UP000614047">
    <property type="component" value="Unassembled WGS sequence"/>
</dbReference>
<keyword evidence="3" id="KW-0413">Isomerase</keyword>
<dbReference type="RefSeq" id="WP_197012183.1">
    <property type="nucleotide sequence ID" value="NZ_BAABES010000004.1"/>
</dbReference>
<sequence>MRTLAGTDPKQFIADFFMSFHEELVQSDEDPALIFDRYHAPDIVQVADGHRMDRDKLIAHTRPIRKTRPSNRTEVHEAIANGDRIAARYTLHVQRRGKYLAIEVCFFGRFAADGRMREAHMLTRTVPAAGPDQAAPAASGGRDASA</sequence>
<dbReference type="InterPro" id="IPR032710">
    <property type="entry name" value="NTF2-like_dom_sf"/>
</dbReference>
<proteinExistence type="predicted"/>
<dbReference type="SUPFAM" id="SSF54427">
    <property type="entry name" value="NTF2-like"/>
    <property type="match status" value="1"/>
</dbReference>
<dbReference type="Pfam" id="PF12680">
    <property type="entry name" value="SnoaL_2"/>
    <property type="match status" value="1"/>
</dbReference>
<dbReference type="EMBL" id="JADOUA010000001">
    <property type="protein sequence ID" value="MBG6089593.1"/>
    <property type="molecule type" value="Genomic_DNA"/>
</dbReference>
<evidence type="ECO:0000313" key="3">
    <source>
        <dbReference type="EMBL" id="MBG6089593.1"/>
    </source>
</evidence>
<accession>A0A931DJ94</accession>
<dbReference type="Gene3D" id="3.10.450.50">
    <property type="match status" value="1"/>
</dbReference>
<comment type="caution">
    <text evidence="3">The sequence shown here is derived from an EMBL/GenBank/DDBJ whole genome shotgun (WGS) entry which is preliminary data.</text>
</comment>
<evidence type="ECO:0000259" key="2">
    <source>
        <dbReference type="Pfam" id="PF12680"/>
    </source>
</evidence>
<evidence type="ECO:0000313" key="4">
    <source>
        <dbReference type="Proteomes" id="UP000614047"/>
    </source>
</evidence>
<feature type="region of interest" description="Disordered" evidence="1">
    <location>
        <begin position="127"/>
        <end position="146"/>
    </location>
</feature>
<organism evidence="3 4">
    <name type="scientific">Actinomadura viridis</name>
    <dbReference type="NCBI Taxonomy" id="58110"/>
    <lineage>
        <taxon>Bacteria</taxon>
        <taxon>Bacillati</taxon>
        <taxon>Actinomycetota</taxon>
        <taxon>Actinomycetes</taxon>
        <taxon>Streptosporangiales</taxon>
        <taxon>Thermomonosporaceae</taxon>
        <taxon>Actinomadura</taxon>
    </lineage>
</organism>
<name>A0A931DJ94_9ACTN</name>